<keyword evidence="2" id="KW-1185">Reference proteome</keyword>
<sequence>MSALKRFLTGQHKLHKHRSLPLSPDGHMDYLDLERVSGHERPKSKPTTPISVSTPIYQTGFPISGSPITESSTSSSASSSKSNLRYGRSRSRARAKHERAKSLEVRAVHFRHESTERVEHRKNSYDKVSLLLLRGFAHFLTIIGFTRTHSRVTTANFP</sequence>
<reference evidence="1" key="1">
    <citation type="submission" date="2019-10" db="EMBL/GenBank/DDBJ databases">
        <authorList>
            <consortium name="DOE Joint Genome Institute"/>
            <person name="Kuo A."/>
            <person name="Miyauchi S."/>
            <person name="Kiss E."/>
            <person name="Drula E."/>
            <person name="Kohler A."/>
            <person name="Sanchez-Garcia M."/>
            <person name="Andreopoulos B."/>
            <person name="Barry K.W."/>
            <person name="Bonito G."/>
            <person name="Buee M."/>
            <person name="Carver A."/>
            <person name="Chen C."/>
            <person name="Cichocki N."/>
            <person name="Clum A."/>
            <person name="Culley D."/>
            <person name="Crous P.W."/>
            <person name="Fauchery L."/>
            <person name="Girlanda M."/>
            <person name="Hayes R."/>
            <person name="Keri Z."/>
            <person name="Labutti K."/>
            <person name="Lipzen A."/>
            <person name="Lombard V."/>
            <person name="Magnuson J."/>
            <person name="Maillard F."/>
            <person name="Morin E."/>
            <person name="Murat C."/>
            <person name="Nolan M."/>
            <person name="Ohm R."/>
            <person name="Pangilinan J."/>
            <person name="Pereira M."/>
            <person name="Perotto S."/>
            <person name="Peter M."/>
            <person name="Riley R."/>
            <person name="Sitrit Y."/>
            <person name="Stielow B."/>
            <person name="Szollosi G."/>
            <person name="Zifcakova L."/>
            <person name="Stursova M."/>
            <person name="Spatafora J.W."/>
            <person name="Tedersoo L."/>
            <person name="Vaario L.-M."/>
            <person name="Yamada A."/>
            <person name="Yan M."/>
            <person name="Wang P."/>
            <person name="Xu J."/>
            <person name="Bruns T."/>
            <person name="Baldrian P."/>
            <person name="Vilgalys R."/>
            <person name="Henrissat B."/>
            <person name="Grigoriev I.V."/>
            <person name="Hibbett D."/>
            <person name="Nagy L.G."/>
            <person name="Martin F.M."/>
        </authorList>
    </citation>
    <scope>NUCLEOTIDE SEQUENCE</scope>
    <source>
        <strain evidence="1">P2</strain>
    </source>
</reference>
<dbReference type="EMBL" id="MU117991">
    <property type="protein sequence ID" value="KAF9649911.1"/>
    <property type="molecule type" value="Genomic_DNA"/>
</dbReference>
<evidence type="ECO:0000313" key="1">
    <source>
        <dbReference type="EMBL" id="KAF9649911.1"/>
    </source>
</evidence>
<evidence type="ECO:0000313" key="2">
    <source>
        <dbReference type="Proteomes" id="UP000886501"/>
    </source>
</evidence>
<gene>
    <name evidence="1" type="ORF">BDM02DRAFT_1696836</name>
</gene>
<comment type="caution">
    <text evidence="1">The sequence shown here is derived from an EMBL/GenBank/DDBJ whole genome shotgun (WGS) entry which is preliminary data.</text>
</comment>
<organism evidence="1 2">
    <name type="scientific">Thelephora ganbajun</name>
    <name type="common">Ganba fungus</name>
    <dbReference type="NCBI Taxonomy" id="370292"/>
    <lineage>
        <taxon>Eukaryota</taxon>
        <taxon>Fungi</taxon>
        <taxon>Dikarya</taxon>
        <taxon>Basidiomycota</taxon>
        <taxon>Agaricomycotina</taxon>
        <taxon>Agaricomycetes</taxon>
        <taxon>Thelephorales</taxon>
        <taxon>Thelephoraceae</taxon>
        <taxon>Thelephora</taxon>
    </lineage>
</organism>
<dbReference type="Proteomes" id="UP000886501">
    <property type="component" value="Unassembled WGS sequence"/>
</dbReference>
<reference evidence="1" key="2">
    <citation type="journal article" date="2020" name="Nat. Commun.">
        <title>Large-scale genome sequencing of mycorrhizal fungi provides insights into the early evolution of symbiotic traits.</title>
        <authorList>
            <person name="Miyauchi S."/>
            <person name="Kiss E."/>
            <person name="Kuo A."/>
            <person name="Drula E."/>
            <person name="Kohler A."/>
            <person name="Sanchez-Garcia M."/>
            <person name="Morin E."/>
            <person name="Andreopoulos B."/>
            <person name="Barry K.W."/>
            <person name="Bonito G."/>
            <person name="Buee M."/>
            <person name="Carver A."/>
            <person name="Chen C."/>
            <person name="Cichocki N."/>
            <person name="Clum A."/>
            <person name="Culley D."/>
            <person name="Crous P.W."/>
            <person name="Fauchery L."/>
            <person name="Girlanda M."/>
            <person name="Hayes R.D."/>
            <person name="Keri Z."/>
            <person name="LaButti K."/>
            <person name="Lipzen A."/>
            <person name="Lombard V."/>
            <person name="Magnuson J."/>
            <person name="Maillard F."/>
            <person name="Murat C."/>
            <person name="Nolan M."/>
            <person name="Ohm R.A."/>
            <person name="Pangilinan J."/>
            <person name="Pereira M.F."/>
            <person name="Perotto S."/>
            <person name="Peter M."/>
            <person name="Pfister S."/>
            <person name="Riley R."/>
            <person name="Sitrit Y."/>
            <person name="Stielow J.B."/>
            <person name="Szollosi G."/>
            <person name="Zifcakova L."/>
            <person name="Stursova M."/>
            <person name="Spatafora J.W."/>
            <person name="Tedersoo L."/>
            <person name="Vaario L.M."/>
            <person name="Yamada A."/>
            <person name="Yan M."/>
            <person name="Wang P."/>
            <person name="Xu J."/>
            <person name="Bruns T."/>
            <person name="Baldrian P."/>
            <person name="Vilgalys R."/>
            <person name="Dunand C."/>
            <person name="Henrissat B."/>
            <person name="Grigoriev I.V."/>
            <person name="Hibbett D."/>
            <person name="Nagy L.G."/>
            <person name="Martin F.M."/>
        </authorList>
    </citation>
    <scope>NUCLEOTIDE SEQUENCE</scope>
    <source>
        <strain evidence="1">P2</strain>
    </source>
</reference>
<proteinExistence type="predicted"/>
<protein>
    <submittedName>
        <fullName evidence="1">Uncharacterized protein</fullName>
    </submittedName>
</protein>
<name>A0ACB6ZJR1_THEGA</name>
<accession>A0ACB6ZJR1</accession>